<gene>
    <name evidence="2" type="ORF">R3P38DRAFT_2506763</name>
</gene>
<sequence>MYKISVGPTGQLAARGNVCILPQDTSSFVSAMPVPLFKLRDEVCVILVGSPDAEVTLDMLRRTPLLVRRERIKQALFWLMQNNPMYADLQKDAVLTNLEEYPDYDCPLAVNEFLRTNSAANQGSSYTEQANTELFDSPNTFELTSTTLVDADSLQSTYQQRKLEALQRLKNKQAEFTKFPSGSTPLHTSKNPRVFGLLWPTLFPYGVGMVDNNNVRLSVDFDGLIYWETRFPGEAPPIREAPEIGY</sequence>
<keyword evidence="3" id="KW-1185">Reference proteome</keyword>
<protein>
    <recommendedName>
        <fullName evidence="1">DUF6570 domain-containing protein</fullName>
    </recommendedName>
</protein>
<accession>A0AAW0D4E8</accession>
<dbReference type="Pfam" id="PF20209">
    <property type="entry name" value="DUF6570"/>
    <property type="match status" value="1"/>
</dbReference>
<dbReference type="Proteomes" id="UP001362999">
    <property type="component" value="Unassembled WGS sequence"/>
</dbReference>
<comment type="caution">
    <text evidence="2">The sequence shown here is derived from an EMBL/GenBank/DDBJ whole genome shotgun (WGS) entry which is preliminary data.</text>
</comment>
<dbReference type="InterPro" id="IPR046700">
    <property type="entry name" value="DUF6570"/>
</dbReference>
<organism evidence="2 3">
    <name type="scientific">Favolaschia claudopus</name>
    <dbReference type="NCBI Taxonomy" id="2862362"/>
    <lineage>
        <taxon>Eukaryota</taxon>
        <taxon>Fungi</taxon>
        <taxon>Dikarya</taxon>
        <taxon>Basidiomycota</taxon>
        <taxon>Agaricomycotina</taxon>
        <taxon>Agaricomycetes</taxon>
        <taxon>Agaricomycetidae</taxon>
        <taxon>Agaricales</taxon>
        <taxon>Marasmiineae</taxon>
        <taxon>Mycenaceae</taxon>
        <taxon>Favolaschia</taxon>
    </lineage>
</organism>
<proteinExistence type="predicted"/>
<evidence type="ECO:0000313" key="2">
    <source>
        <dbReference type="EMBL" id="KAK7046361.1"/>
    </source>
</evidence>
<evidence type="ECO:0000259" key="1">
    <source>
        <dbReference type="Pfam" id="PF20209"/>
    </source>
</evidence>
<dbReference type="AlphaFoldDB" id="A0AAW0D4E8"/>
<feature type="domain" description="DUF6570" evidence="1">
    <location>
        <begin position="2"/>
        <end position="91"/>
    </location>
</feature>
<reference evidence="2 3" key="1">
    <citation type="journal article" date="2024" name="J Genomics">
        <title>Draft genome sequencing and assembly of Favolaschia claudopus CIRM-BRFM 2984 isolated from oak limbs.</title>
        <authorList>
            <person name="Navarro D."/>
            <person name="Drula E."/>
            <person name="Chaduli D."/>
            <person name="Cazenave R."/>
            <person name="Ahrendt S."/>
            <person name="Wang J."/>
            <person name="Lipzen A."/>
            <person name="Daum C."/>
            <person name="Barry K."/>
            <person name="Grigoriev I.V."/>
            <person name="Favel A."/>
            <person name="Rosso M.N."/>
            <person name="Martin F."/>
        </authorList>
    </citation>
    <scope>NUCLEOTIDE SEQUENCE [LARGE SCALE GENOMIC DNA]</scope>
    <source>
        <strain evidence="2 3">CIRM-BRFM 2984</strain>
    </source>
</reference>
<dbReference type="EMBL" id="JAWWNJ010000010">
    <property type="protein sequence ID" value="KAK7046361.1"/>
    <property type="molecule type" value="Genomic_DNA"/>
</dbReference>
<evidence type="ECO:0000313" key="3">
    <source>
        <dbReference type="Proteomes" id="UP001362999"/>
    </source>
</evidence>
<name>A0AAW0D4E8_9AGAR</name>